<evidence type="ECO:0000313" key="4">
    <source>
        <dbReference type="Proteomes" id="UP000186406"/>
    </source>
</evidence>
<dbReference type="GO" id="GO:0006208">
    <property type="term" value="P:pyrimidine nucleobase catabolic process"/>
    <property type="evidence" value="ECO:0007669"/>
    <property type="project" value="TreeGrafter"/>
</dbReference>
<name>A0A1M7Z7V3_9HYPH</name>
<dbReference type="RefSeq" id="WP_210215379.1">
    <property type="nucleotide sequence ID" value="NZ_FRXO01000001.1"/>
</dbReference>
<dbReference type="STRING" id="1123029.SAMN02745172_00460"/>
<evidence type="ECO:0000256" key="1">
    <source>
        <dbReference type="ARBA" id="ARBA00023002"/>
    </source>
</evidence>
<dbReference type="Gene3D" id="2.30.110.10">
    <property type="entry name" value="Electron Transport, Fmn-binding Protein, Chain A"/>
    <property type="match status" value="1"/>
</dbReference>
<dbReference type="InterPro" id="IPR012349">
    <property type="entry name" value="Split_barrel_FMN-bd"/>
</dbReference>
<dbReference type="Pfam" id="PF01613">
    <property type="entry name" value="Flavin_Reduct"/>
    <property type="match status" value="1"/>
</dbReference>
<feature type="domain" description="Flavin reductase like" evidence="2">
    <location>
        <begin position="9"/>
        <end position="157"/>
    </location>
</feature>
<evidence type="ECO:0000313" key="3">
    <source>
        <dbReference type="EMBL" id="SHO60924.1"/>
    </source>
</evidence>
<dbReference type="PANTHER" id="PTHR30466:SF1">
    <property type="entry name" value="FMN REDUCTASE (NADH) RUTF"/>
    <property type="match status" value="1"/>
</dbReference>
<dbReference type="Proteomes" id="UP000186406">
    <property type="component" value="Unassembled WGS sequence"/>
</dbReference>
<dbReference type="InterPro" id="IPR050268">
    <property type="entry name" value="NADH-dep_flavin_reductase"/>
</dbReference>
<protein>
    <submittedName>
        <fullName evidence="3">Flavin reductase</fullName>
    </submittedName>
</protein>
<organism evidence="3 4">
    <name type="scientific">Pseudoxanthobacter soli DSM 19599</name>
    <dbReference type="NCBI Taxonomy" id="1123029"/>
    <lineage>
        <taxon>Bacteria</taxon>
        <taxon>Pseudomonadati</taxon>
        <taxon>Pseudomonadota</taxon>
        <taxon>Alphaproteobacteria</taxon>
        <taxon>Hyphomicrobiales</taxon>
        <taxon>Segnochrobactraceae</taxon>
        <taxon>Pseudoxanthobacter</taxon>
    </lineage>
</organism>
<reference evidence="3 4" key="1">
    <citation type="submission" date="2016-12" db="EMBL/GenBank/DDBJ databases">
        <authorList>
            <person name="Song W.-J."/>
            <person name="Kurnit D.M."/>
        </authorList>
    </citation>
    <scope>NUCLEOTIDE SEQUENCE [LARGE SCALE GENOMIC DNA]</scope>
    <source>
        <strain evidence="3 4">DSM 19599</strain>
    </source>
</reference>
<dbReference type="SMART" id="SM00903">
    <property type="entry name" value="Flavin_Reduct"/>
    <property type="match status" value="1"/>
</dbReference>
<accession>A0A1M7Z7V3</accession>
<keyword evidence="1" id="KW-0560">Oxidoreductase</keyword>
<dbReference type="GO" id="GO:0010181">
    <property type="term" value="F:FMN binding"/>
    <property type="evidence" value="ECO:0007669"/>
    <property type="project" value="InterPro"/>
</dbReference>
<dbReference type="InterPro" id="IPR002563">
    <property type="entry name" value="Flavin_Rdtase-like_dom"/>
</dbReference>
<proteinExistence type="predicted"/>
<dbReference type="SUPFAM" id="SSF50475">
    <property type="entry name" value="FMN-binding split barrel"/>
    <property type="match status" value="1"/>
</dbReference>
<dbReference type="GO" id="GO:0042602">
    <property type="term" value="F:riboflavin reductase (NADPH) activity"/>
    <property type="evidence" value="ECO:0007669"/>
    <property type="project" value="TreeGrafter"/>
</dbReference>
<sequence>MRQAFLDGMSRAAWMVSVVTTDGPAGRAGLTVSAVSTLSADSPKPSLLVCVKDSNASTEVLHRNGVFCVNLLCDDQKYISDVFAGRTAAEDKFATGTWTTLATGSPVLKDALAVFDCSLENAVRHGTHWVLIGGLEAVAMPRGDASPLVHARRSYGRFVPFDTEPATAQPASAAPAAKALGS</sequence>
<dbReference type="AlphaFoldDB" id="A0A1M7Z7V3"/>
<dbReference type="PANTHER" id="PTHR30466">
    <property type="entry name" value="FLAVIN REDUCTASE"/>
    <property type="match status" value="1"/>
</dbReference>
<keyword evidence="4" id="KW-1185">Reference proteome</keyword>
<dbReference type="EMBL" id="FRXO01000001">
    <property type="protein sequence ID" value="SHO60924.1"/>
    <property type="molecule type" value="Genomic_DNA"/>
</dbReference>
<evidence type="ECO:0000259" key="2">
    <source>
        <dbReference type="SMART" id="SM00903"/>
    </source>
</evidence>
<gene>
    <name evidence="3" type="ORF">SAMN02745172_00460</name>
</gene>